<evidence type="ECO:0000256" key="5">
    <source>
        <dbReference type="RuleBase" id="RU361202"/>
    </source>
</evidence>
<evidence type="ECO:0000256" key="4">
    <source>
        <dbReference type="ARBA" id="ARBA00023006"/>
    </source>
</evidence>
<comment type="caution">
    <text evidence="9">The sequence shown here is derived from an EMBL/GenBank/DDBJ whole genome shotgun (WGS) entry which is preliminary data.</text>
</comment>
<evidence type="ECO:0000259" key="8">
    <source>
        <dbReference type="Pfam" id="PF20638"/>
    </source>
</evidence>
<evidence type="ECO:0000313" key="9">
    <source>
        <dbReference type="EMBL" id="KAG8458216.1"/>
    </source>
</evidence>
<dbReference type="GO" id="GO:0000422">
    <property type="term" value="P:autophagy of mitochondrion"/>
    <property type="evidence" value="ECO:0007669"/>
    <property type="project" value="TreeGrafter"/>
</dbReference>
<dbReference type="InterPro" id="IPR042526">
    <property type="entry name" value="Atg5_HR"/>
</dbReference>
<dbReference type="Pfam" id="PF20637">
    <property type="entry name" value="ATG5_HBR"/>
    <property type="match status" value="1"/>
</dbReference>
<dbReference type="Gene3D" id="3.10.20.620">
    <property type="match status" value="1"/>
</dbReference>
<evidence type="ECO:0000256" key="3">
    <source>
        <dbReference type="ARBA" id="ARBA00022843"/>
    </source>
</evidence>
<comment type="similarity">
    <text evidence="1 5">Belongs to the ATG5 family.</text>
</comment>
<feature type="domain" description="Autophagy protein ATG5 UblA" evidence="8">
    <location>
        <begin position="12"/>
        <end position="110"/>
    </location>
</feature>
<dbReference type="GO" id="GO:0061908">
    <property type="term" value="C:phagophore"/>
    <property type="evidence" value="ECO:0007669"/>
    <property type="project" value="TreeGrafter"/>
</dbReference>
<dbReference type="GO" id="GO:0006995">
    <property type="term" value="P:cellular response to nitrogen starvation"/>
    <property type="evidence" value="ECO:0007669"/>
    <property type="project" value="TreeGrafter"/>
</dbReference>
<dbReference type="EMBL" id="JAGTXO010000055">
    <property type="protein sequence ID" value="KAG8458216.1"/>
    <property type="molecule type" value="Genomic_DNA"/>
</dbReference>
<dbReference type="Pfam" id="PF20638">
    <property type="entry name" value="ATG5_UblA"/>
    <property type="match status" value="1"/>
</dbReference>
<dbReference type="GO" id="GO:0019776">
    <property type="term" value="F:Atg8-family ligase activity"/>
    <property type="evidence" value="ECO:0007669"/>
    <property type="project" value="TreeGrafter"/>
</dbReference>
<keyword evidence="2 5" id="KW-1017">Isopeptide bond</keyword>
<evidence type="ECO:0000313" key="10">
    <source>
        <dbReference type="Proteomes" id="UP000751190"/>
    </source>
</evidence>
<comment type="subunit">
    <text evidence="5">Conjugated with ATG12.</text>
</comment>
<dbReference type="PANTHER" id="PTHR13040">
    <property type="entry name" value="AUTOPHAGY PROTEIN 5"/>
    <property type="match status" value="1"/>
</dbReference>
<proteinExistence type="inferred from homology"/>
<keyword evidence="4 5" id="KW-0072">Autophagy</keyword>
<evidence type="ECO:0000256" key="1">
    <source>
        <dbReference type="ARBA" id="ARBA00006910"/>
    </source>
</evidence>
<dbReference type="Gene3D" id="1.10.246.190">
    <property type="entry name" value="Autophagy protein Apg5, helix rich domain"/>
    <property type="match status" value="1"/>
</dbReference>
<evidence type="ECO:0000259" key="6">
    <source>
        <dbReference type="Pfam" id="PF04106"/>
    </source>
</evidence>
<comment type="function">
    <text evidence="5">Involved in autophagic vesicle formation.</text>
</comment>
<dbReference type="Pfam" id="PF04106">
    <property type="entry name" value="ATG5_UblB"/>
    <property type="match status" value="1"/>
</dbReference>
<keyword evidence="10" id="KW-1185">Reference proteome</keyword>
<evidence type="ECO:0000256" key="2">
    <source>
        <dbReference type="ARBA" id="ARBA00022499"/>
    </source>
</evidence>
<dbReference type="OrthoDB" id="272162at2759"/>
<dbReference type="InterPro" id="IPR007239">
    <property type="entry name" value="Atg5"/>
</dbReference>
<dbReference type="InterPro" id="IPR042527">
    <property type="entry name" value="Atg5_UblA_dom_sf"/>
</dbReference>
<sequence>MEADVGRIQRAVWEGRVPAVITLARDELTTLEQPRELYLMLPRQGYLPYAATREVYDHFGAHAPPCPGEVWFEASGVPLRWTVPIGVLFDLHAPTSAAERLLPWRLVAHFSNFPAAAVLRGGGARDMTAVAAHYMNALKQSTYLRCGSTQPVMSLSTDAQRTLQRSIEAGRYADYVAVQAQLSPPQSMTNERRRKARVAVRIHRDAGAWLQPALSALHDDGHARSLASVLSCALPGEFGGCEAEAEAEAATRTVLIHGVPAPLRAPIDWLCAACAHPDGFLHVVLHARAPTAARAAGGAAAQGAAGPDHGVEAGC</sequence>
<feature type="domain" description="Autophagy protein ATG5 alpha-helical bundle region" evidence="7">
    <location>
        <begin position="129"/>
        <end position="184"/>
    </location>
</feature>
<dbReference type="PANTHER" id="PTHR13040:SF2">
    <property type="entry name" value="AUTOPHAGY PROTEIN 5"/>
    <property type="match status" value="1"/>
</dbReference>
<dbReference type="OMA" id="SIQKAVW"/>
<reference evidence="9" key="1">
    <citation type="submission" date="2021-05" db="EMBL/GenBank/DDBJ databases">
        <title>The genome of the haptophyte Pavlova lutheri (Diacronema luteri, Pavlovales) - a model for lipid biosynthesis in eukaryotic algae.</title>
        <authorList>
            <person name="Hulatt C.J."/>
            <person name="Posewitz M.C."/>
        </authorList>
    </citation>
    <scope>NUCLEOTIDE SEQUENCE</scope>
    <source>
        <strain evidence="9">NIVA-4/92</strain>
    </source>
</reference>
<dbReference type="GO" id="GO:0044233">
    <property type="term" value="C:mitochondria-associated endoplasmic reticulum membrane contact site"/>
    <property type="evidence" value="ECO:0007669"/>
    <property type="project" value="TreeGrafter"/>
</dbReference>
<dbReference type="GO" id="GO:0005776">
    <property type="term" value="C:autophagosome"/>
    <property type="evidence" value="ECO:0007669"/>
    <property type="project" value="TreeGrafter"/>
</dbReference>
<accession>A0A8J5X1A7</accession>
<dbReference type="Gene3D" id="3.10.20.90">
    <property type="entry name" value="Phosphatidylinositol 3-kinase Catalytic Subunit, Chain A, domain 1"/>
    <property type="match status" value="1"/>
</dbReference>
<organism evidence="9 10">
    <name type="scientific">Diacronema lutheri</name>
    <name type="common">Unicellular marine alga</name>
    <name type="synonym">Monochrysis lutheri</name>
    <dbReference type="NCBI Taxonomy" id="2081491"/>
    <lineage>
        <taxon>Eukaryota</taxon>
        <taxon>Haptista</taxon>
        <taxon>Haptophyta</taxon>
        <taxon>Pavlovophyceae</taxon>
        <taxon>Pavlovales</taxon>
        <taxon>Pavlovaceae</taxon>
        <taxon>Diacronema</taxon>
    </lineage>
</organism>
<evidence type="ECO:0000259" key="7">
    <source>
        <dbReference type="Pfam" id="PF20637"/>
    </source>
</evidence>
<dbReference type="Proteomes" id="UP000751190">
    <property type="component" value="Unassembled WGS sequence"/>
</dbReference>
<protein>
    <recommendedName>
        <fullName evidence="5">Autophagy protein 5</fullName>
    </recommendedName>
</protein>
<dbReference type="GO" id="GO:0034045">
    <property type="term" value="C:phagophore assembly site membrane"/>
    <property type="evidence" value="ECO:0007669"/>
    <property type="project" value="UniProtKB-SubCell"/>
</dbReference>
<dbReference type="InterPro" id="IPR048940">
    <property type="entry name" value="ATG5_HBR"/>
</dbReference>
<keyword evidence="5" id="KW-0472">Membrane</keyword>
<dbReference type="GO" id="GO:0034727">
    <property type="term" value="P:piecemeal microautophagy of the nucleus"/>
    <property type="evidence" value="ECO:0007669"/>
    <property type="project" value="TreeGrafter"/>
</dbReference>
<gene>
    <name evidence="9" type="ORF">KFE25_001508</name>
</gene>
<name>A0A8J5X1A7_DIALT</name>
<dbReference type="AlphaFoldDB" id="A0A8J5X1A7"/>
<dbReference type="GO" id="GO:0034274">
    <property type="term" value="C:Atg12-Atg5-Atg16 complex"/>
    <property type="evidence" value="ECO:0007669"/>
    <property type="project" value="TreeGrafter"/>
</dbReference>
<dbReference type="InterPro" id="IPR048939">
    <property type="entry name" value="ATG5_UblA"/>
</dbReference>
<dbReference type="InterPro" id="IPR048318">
    <property type="entry name" value="ATG5_UblB"/>
</dbReference>
<comment type="subcellular location">
    <subcellularLocation>
        <location evidence="5">Preautophagosomal structure membrane</location>
        <topology evidence="5">Peripheral membrane protein</topology>
    </subcellularLocation>
</comment>
<keyword evidence="3 5" id="KW-0832">Ubl conjugation</keyword>
<feature type="domain" description="Autophagy protein ATG5 UblB" evidence="6">
    <location>
        <begin position="198"/>
        <end position="285"/>
    </location>
</feature>